<keyword evidence="8 13" id="KW-0472">Membrane</keyword>
<feature type="compositionally biased region" description="Polar residues" evidence="15">
    <location>
        <begin position="804"/>
        <end position="815"/>
    </location>
</feature>
<dbReference type="InterPro" id="IPR044440">
    <property type="entry name" value="GABAb_receptor_plant_PBP1"/>
</dbReference>
<dbReference type="EMBL" id="VDCV01000014">
    <property type="protein sequence ID" value="KAB5527621.1"/>
    <property type="molecule type" value="Genomic_DNA"/>
</dbReference>
<dbReference type="SUPFAM" id="SSF53822">
    <property type="entry name" value="Periplasmic binding protein-like I"/>
    <property type="match status" value="1"/>
</dbReference>
<evidence type="ECO:0000256" key="12">
    <source>
        <dbReference type="ARBA" id="ARBA00023303"/>
    </source>
</evidence>
<keyword evidence="7 13" id="KW-0406">Ion transport</keyword>
<evidence type="ECO:0000256" key="11">
    <source>
        <dbReference type="ARBA" id="ARBA00023286"/>
    </source>
</evidence>
<proteinExistence type="inferred from homology"/>
<keyword evidence="12 13" id="KW-0407">Ion channel</keyword>
<accession>A0A5N5K7Q3</accession>
<keyword evidence="6 16" id="KW-1133">Transmembrane helix</keyword>
<dbReference type="PIRSF" id="PIRSF037090">
    <property type="entry name" value="Iontro_Glu-like_rcpt_pln"/>
    <property type="match status" value="1"/>
</dbReference>
<organism evidence="18 19">
    <name type="scientific">Salix brachista</name>
    <dbReference type="NCBI Taxonomy" id="2182728"/>
    <lineage>
        <taxon>Eukaryota</taxon>
        <taxon>Viridiplantae</taxon>
        <taxon>Streptophyta</taxon>
        <taxon>Embryophyta</taxon>
        <taxon>Tracheophyta</taxon>
        <taxon>Spermatophyta</taxon>
        <taxon>Magnoliopsida</taxon>
        <taxon>eudicotyledons</taxon>
        <taxon>Gunneridae</taxon>
        <taxon>Pentapetalae</taxon>
        <taxon>rosids</taxon>
        <taxon>fabids</taxon>
        <taxon>Malpighiales</taxon>
        <taxon>Salicaceae</taxon>
        <taxon>Saliceae</taxon>
        <taxon>Salix</taxon>
    </lineage>
</organism>
<evidence type="ECO:0000256" key="7">
    <source>
        <dbReference type="ARBA" id="ARBA00023065"/>
    </source>
</evidence>
<dbReference type="FunFam" id="3.40.50.2300:FF:000081">
    <property type="entry name" value="Glutamate receptor"/>
    <property type="match status" value="1"/>
</dbReference>
<evidence type="ECO:0000256" key="9">
    <source>
        <dbReference type="ARBA" id="ARBA00023170"/>
    </source>
</evidence>
<dbReference type="InterPro" id="IPR001828">
    <property type="entry name" value="ANF_lig-bd_rcpt"/>
</dbReference>
<evidence type="ECO:0000313" key="18">
    <source>
        <dbReference type="EMBL" id="KAB5527621.1"/>
    </source>
</evidence>
<dbReference type="Pfam" id="PF01094">
    <property type="entry name" value="ANF_receptor"/>
    <property type="match status" value="1"/>
</dbReference>
<dbReference type="Proteomes" id="UP000326939">
    <property type="component" value="Chromosome 14"/>
</dbReference>
<keyword evidence="14" id="KW-1015">Disulfide bond</keyword>
<dbReference type="Gene3D" id="3.40.50.2300">
    <property type="match status" value="2"/>
</dbReference>
<dbReference type="PRINTS" id="PR01176">
    <property type="entry name" value="GABABRECEPTR"/>
</dbReference>
<evidence type="ECO:0000256" key="14">
    <source>
        <dbReference type="PIRSR" id="PIRSR037090-50"/>
    </source>
</evidence>
<comment type="caution">
    <text evidence="18">The sequence shown here is derived from an EMBL/GenBank/DDBJ whole genome shotgun (WGS) entry which is preliminary data.</text>
</comment>
<evidence type="ECO:0000256" key="16">
    <source>
        <dbReference type="SAM" id="Phobius"/>
    </source>
</evidence>
<evidence type="ECO:0000256" key="5">
    <source>
        <dbReference type="ARBA" id="ARBA00022729"/>
    </source>
</evidence>
<dbReference type="SUPFAM" id="SSF53850">
    <property type="entry name" value="Periplasmic binding protein-like II"/>
    <property type="match status" value="1"/>
</dbReference>
<evidence type="ECO:0000256" key="3">
    <source>
        <dbReference type="ARBA" id="ARBA00022448"/>
    </source>
</evidence>
<dbReference type="PANTHER" id="PTHR34836">
    <property type="entry name" value="OS06G0188250 PROTEIN"/>
    <property type="match status" value="1"/>
</dbReference>
<feature type="disulfide bond" evidence="14">
    <location>
        <begin position="647"/>
        <end position="701"/>
    </location>
</feature>
<comment type="subcellular location">
    <subcellularLocation>
        <location evidence="1">Membrane</location>
        <topology evidence="1">Multi-pass membrane protein</topology>
    </subcellularLocation>
</comment>
<gene>
    <name evidence="18" type="ORF">DKX38_021468</name>
</gene>
<dbReference type="Gene3D" id="3.40.190.10">
    <property type="entry name" value="Periplasmic binding protein-like II"/>
    <property type="match status" value="2"/>
</dbReference>
<comment type="function">
    <text evidence="13">Glutamate-gated receptor that probably acts as non-selective cation channel.</text>
</comment>
<sequence length="815" mass="89323">MDMSFNIAAGGCTSTVFLMKKRAALLLLLITGICVPMEVAFGQAAANENGTSVSSSSPRPSVANIGSLFTFDSVIGRAAGPAIAAAIGDVNSDPTVLPGTRLNLISHNTNCSGFLGTVEALQLMENGVVAVIGPQSSGIAHIISHVVNELHVPLLSFAATDPTLSALQYPYFLRTTQNDYFQMYAIADLVTYYGWREVIAIFVDDDCGRNGISVLGDALATKRAKISYKAAFTPGAPTSHISDLLLEVNQMESRVYVVHVNPDSGLSVFSVAKSLNMMTRGYVWIATDWLPSVLDSLQPMDTDTMNLLQGVVSLRHHNPDTDLKRSFMSRWSNLNHNKSTGASGFNSYALYAYDTVWLTARALDVFLNEGGNISHSSDPKLSETNRSAMNLASLRVFDGGQQFLQTLLRIKFSGPSGQIQFDLDKNLVNPAYDVLNIGGTGSRRIGYWSNYSGLSTISPEVLYTKPQNNSSNNQHLYSVIWPGETSLVPRGWVFPENGKPLRIAVPNRIAYQQFVSKDKNPPGVRGYCIDVFEAAINLLPYPVPRTYILQGNGKRNPDYNELVQAVAQDVKGIDSLVTSNDPIGIQDGSFAKNYLMDELNIAGSRLVILKNQQEYSTALQRGPKNGGVAAIVDELPYIELFLSSSNCKFRTVGQEFTKSGWGFAFQRDSPLAVDLSTAILQLSENGDLQKIHNKWLTHGDCMAQINQVDDSRLSLTSFWGLFLICGISCLIALTTFFCKIIIQFRRFTPEAGEEADVDEIQPARPRRSLRSTSFQNFINYVDKKETAIKEMLKRRGSEVKREASPSSDGHANSQA</sequence>
<evidence type="ECO:0000313" key="19">
    <source>
        <dbReference type="Proteomes" id="UP000326939"/>
    </source>
</evidence>
<evidence type="ECO:0000256" key="15">
    <source>
        <dbReference type="SAM" id="MobiDB-lite"/>
    </source>
</evidence>
<feature type="transmembrane region" description="Helical" evidence="16">
    <location>
        <begin position="718"/>
        <end position="738"/>
    </location>
</feature>
<dbReference type="PANTHER" id="PTHR34836:SF7">
    <property type="entry name" value="RECEPTOR LIGAND BINDING REGION DOMAIN-CONTAINING PROTEIN"/>
    <property type="match status" value="1"/>
</dbReference>
<dbReference type="CDD" id="cd19990">
    <property type="entry name" value="PBP1_GABAb_receptor_plant"/>
    <property type="match status" value="1"/>
</dbReference>
<dbReference type="InterPro" id="IPR028082">
    <property type="entry name" value="Peripla_BP_I"/>
</dbReference>
<dbReference type="SMART" id="SM00079">
    <property type="entry name" value="PBPe"/>
    <property type="match status" value="1"/>
</dbReference>
<keyword evidence="10" id="KW-0325">Glycoprotein</keyword>
<evidence type="ECO:0000256" key="13">
    <source>
        <dbReference type="PIRNR" id="PIRNR037090"/>
    </source>
</evidence>
<name>A0A5N5K7Q3_9ROSI</name>
<dbReference type="FunFam" id="3.40.190.10:FF:000175">
    <property type="entry name" value="Glutamate receptor"/>
    <property type="match status" value="1"/>
</dbReference>
<feature type="domain" description="Ionotropic glutamate receptor C-terminal" evidence="17">
    <location>
        <begin position="502"/>
        <end position="698"/>
    </location>
</feature>
<reference evidence="19" key="1">
    <citation type="journal article" date="2019" name="Gigascience">
        <title>De novo genome assembly of the endangered Acer yangbiense, a plant species with extremely small populations endemic to Yunnan Province, China.</title>
        <authorList>
            <person name="Yang J."/>
            <person name="Wariss H.M."/>
            <person name="Tao L."/>
            <person name="Zhang R."/>
            <person name="Yun Q."/>
            <person name="Hollingsworth P."/>
            <person name="Dao Z."/>
            <person name="Luo G."/>
            <person name="Guo H."/>
            <person name="Ma Y."/>
            <person name="Sun W."/>
        </authorList>
    </citation>
    <scope>NUCLEOTIDE SEQUENCE [LARGE SCALE GENOMIC DNA]</scope>
    <source>
        <strain evidence="19">cv. br00</strain>
    </source>
</reference>
<protein>
    <recommendedName>
        <fullName evidence="13">Glutamate receptor</fullName>
    </recommendedName>
</protein>
<evidence type="ECO:0000256" key="1">
    <source>
        <dbReference type="ARBA" id="ARBA00004141"/>
    </source>
</evidence>
<dbReference type="GO" id="GO:0016020">
    <property type="term" value="C:membrane"/>
    <property type="evidence" value="ECO:0007669"/>
    <property type="project" value="UniProtKB-SubCell"/>
</dbReference>
<feature type="region of interest" description="Disordered" evidence="15">
    <location>
        <begin position="793"/>
        <end position="815"/>
    </location>
</feature>
<keyword evidence="19" id="KW-1185">Reference proteome</keyword>
<keyword evidence="11 13" id="KW-1071">Ligand-gated ion channel</keyword>
<evidence type="ECO:0000256" key="8">
    <source>
        <dbReference type="ARBA" id="ARBA00023136"/>
    </source>
</evidence>
<dbReference type="InterPro" id="IPR015683">
    <property type="entry name" value="Ionotropic_Glu_rcpt"/>
</dbReference>
<dbReference type="AlphaFoldDB" id="A0A5N5K7Q3"/>
<dbReference type="InterPro" id="IPR017103">
    <property type="entry name" value="Iontropic_Glu_rcpt_pln"/>
</dbReference>
<keyword evidence="5" id="KW-0732">Signal</keyword>
<evidence type="ECO:0000256" key="6">
    <source>
        <dbReference type="ARBA" id="ARBA00022989"/>
    </source>
</evidence>
<evidence type="ECO:0000256" key="2">
    <source>
        <dbReference type="ARBA" id="ARBA00008685"/>
    </source>
</evidence>
<evidence type="ECO:0000259" key="17">
    <source>
        <dbReference type="SMART" id="SM00079"/>
    </source>
</evidence>
<keyword evidence="3 13" id="KW-0813">Transport</keyword>
<dbReference type="GO" id="GO:0015276">
    <property type="term" value="F:ligand-gated monoatomic ion channel activity"/>
    <property type="evidence" value="ECO:0007669"/>
    <property type="project" value="InterPro"/>
</dbReference>
<keyword evidence="4 16" id="KW-0812">Transmembrane</keyword>
<dbReference type="InterPro" id="IPR001320">
    <property type="entry name" value="Iontro_rcpt_C"/>
</dbReference>
<feature type="compositionally biased region" description="Basic and acidic residues" evidence="15">
    <location>
        <begin position="793"/>
        <end position="803"/>
    </location>
</feature>
<evidence type="ECO:0000256" key="10">
    <source>
        <dbReference type="ARBA" id="ARBA00023180"/>
    </source>
</evidence>
<comment type="similarity">
    <text evidence="2 13">Belongs to the glutamate-gated ion channel (TC 1.A.10.1) family.</text>
</comment>
<keyword evidence="9 13" id="KW-0675">Receptor</keyword>
<evidence type="ECO:0000256" key="4">
    <source>
        <dbReference type="ARBA" id="ARBA00022692"/>
    </source>
</evidence>